<comment type="subcellular location">
    <subcellularLocation>
        <location evidence="2">Cell membrane</location>
    </subcellularLocation>
</comment>
<feature type="domain" description="Histidine kinase" evidence="11">
    <location>
        <begin position="242"/>
        <end position="454"/>
    </location>
</feature>
<evidence type="ECO:0000313" key="12">
    <source>
        <dbReference type="EMBL" id="BDT99272.1"/>
    </source>
</evidence>
<dbReference type="PROSITE" id="PS50109">
    <property type="entry name" value="HIS_KIN"/>
    <property type="match status" value="1"/>
</dbReference>
<organism evidence="12 13">
    <name type="scientific">Nocardia sputorum</name>
    <dbReference type="NCBI Taxonomy" id="2984338"/>
    <lineage>
        <taxon>Bacteria</taxon>
        <taxon>Bacillati</taxon>
        <taxon>Actinomycetota</taxon>
        <taxon>Actinomycetes</taxon>
        <taxon>Mycobacteriales</taxon>
        <taxon>Nocardiaceae</taxon>
        <taxon>Nocardia</taxon>
    </lineage>
</organism>
<dbReference type="SMART" id="SM00388">
    <property type="entry name" value="HisKA"/>
    <property type="match status" value="1"/>
</dbReference>
<evidence type="ECO:0000256" key="5">
    <source>
        <dbReference type="ARBA" id="ARBA00022679"/>
    </source>
</evidence>
<gene>
    <name evidence="12" type="ORF">IFM12276_23010</name>
</gene>
<comment type="catalytic activity">
    <reaction evidence="1">
        <text>ATP + protein L-histidine = ADP + protein N-phospho-L-histidine.</text>
        <dbReference type="EC" id="2.7.13.3"/>
    </reaction>
</comment>
<keyword evidence="6" id="KW-0812">Transmembrane</keyword>
<dbReference type="PRINTS" id="PR00344">
    <property type="entry name" value="BCTRLSENSOR"/>
</dbReference>
<evidence type="ECO:0000256" key="8">
    <source>
        <dbReference type="ARBA" id="ARBA00022989"/>
    </source>
</evidence>
<dbReference type="EC" id="2.7.13.3" evidence="3"/>
<reference evidence="12 13" key="1">
    <citation type="submission" date="2022-11" db="EMBL/GenBank/DDBJ databases">
        <title>Genome Sequencing of Nocardia sp. ON39_IFM12276 and assembly.</title>
        <authorList>
            <person name="Shimojima M."/>
            <person name="Toyokawa M."/>
            <person name="Uesaka K."/>
        </authorList>
    </citation>
    <scope>NUCLEOTIDE SEQUENCE [LARGE SCALE GENOMIC DNA]</scope>
    <source>
        <strain evidence="12 13">IFM 12276</strain>
    </source>
</reference>
<evidence type="ECO:0000256" key="1">
    <source>
        <dbReference type="ARBA" id="ARBA00000085"/>
    </source>
</evidence>
<dbReference type="PANTHER" id="PTHR45436">
    <property type="entry name" value="SENSOR HISTIDINE KINASE YKOH"/>
    <property type="match status" value="1"/>
</dbReference>
<keyword evidence="4" id="KW-0597">Phosphoprotein</keyword>
<dbReference type="PANTHER" id="PTHR45436:SF5">
    <property type="entry name" value="SENSOR HISTIDINE KINASE TRCS"/>
    <property type="match status" value="1"/>
</dbReference>
<evidence type="ECO:0000256" key="9">
    <source>
        <dbReference type="ARBA" id="ARBA00023012"/>
    </source>
</evidence>
<sequence>MRVRLVSTFTLLATICMTCFAIGIGYQVAATRTQGLLIDRIQDANRFAAMASSNPAGLDDAAQTYYEQTGNGILVIANSGRLMVDLGVDRGNARVAAVSRNAHQFVPPDMLYPWSTHPMIVAQPIGTWPQAGGVVVIVISTAATRGGIADSWIQLGCATATALLVFCGAALAVSGWILRPVSELLRDVDALTSTLPVAAVEPRRSGSLRHGPPEIVELATGVQAVTRAVADLAAAERQHVVDTAHSLRNPLAALALRLQALQPMIAHDHAAATFVGVVSEVDRLTELLDGLLSAAVVESEVARPVAACDAVTVARERVESWHAAFAQADMTLTLEALTDVAAAAVPAGVLTQILDVALSNSARYAGRDAQTTITVGHECESVVVSVRDDGVGVPPDELDQLTTRFFRGTQSGTGGSGLGLPIAATMVAQYAGLFFIEAADPRGLVVTAGFPSADRAMLPVGEQLKSR</sequence>
<dbReference type="InterPro" id="IPR004358">
    <property type="entry name" value="Sig_transdc_His_kin-like_C"/>
</dbReference>
<dbReference type="SMART" id="SM00387">
    <property type="entry name" value="HATPase_c"/>
    <property type="match status" value="1"/>
</dbReference>
<dbReference type="InterPro" id="IPR003661">
    <property type="entry name" value="HisK_dim/P_dom"/>
</dbReference>
<dbReference type="Pfam" id="PF02518">
    <property type="entry name" value="HATPase_c"/>
    <property type="match status" value="1"/>
</dbReference>
<dbReference type="Gene3D" id="3.30.565.10">
    <property type="entry name" value="Histidine kinase-like ATPase, C-terminal domain"/>
    <property type="match status" value="1"/>
</dbReference>
<keyword evidence="9" id="KW-0902">Two-component regulatory system</keyword>
<proteinExistence type="predicted"/>
<dbReference type="Gene3D" id="1.10.287.130">
    <property type="match status" value="1"/>
</dbReference>
<evidence type="ECO:0000256" key="2">
    <source>
        <dbReference type="ARBA" id="ARBA00004236"/>
    </source>
</evidence>
<dbReference type="SUPFAM" id="SSF55874">
    <property type="entry name" value="ATPase domain of HSP90 chaperone/DNA topoisomerase II/histidine kinase"/>
    <property type="match status" value="1"/>
</dbReference>
<keyword evidence="8" id="KW-1133">Transmembrane helix</keyword>
<evidence type="ECO:0000256" key="7">
    <source>
        <dbReference type="ARBA" id="ARBA00022777"/>
    </source>
</evidence>
<evidence type="ECO:0000256" key="10">
    <source>
        <dbReference type="ARBA" id="ARBA00023136"/>
    </source>
</evidence>
<dbReference type="InterPro" id="IPR003594">
    <property type="entry name" value="HATPase_dom"/>
</dbReference>
<protein>
    <recommendedName>
        <fullName evidence="3">histidine kinase</fullName>
        <ecNumber evidence="3">2.7.13.3</ecNumber>
    </recommendedName>
</protein>
<dbReference type="InterPro" id="IPR050428">
    <property type="entry name" value="TCS_sensor_his_kinase"/>
</dbReference>
<keyword evidence="5" id="KW-0808">Transferase</keyword>
<dbReference type="Proteomes" id="UP001317870">
    <property type="component" value="Chromosome"/>
</dbReference>
<dbReference type="InterPro" id="IPR005467">
    <property type="entry name" value="His_kinase_dom"/>
</dbReference>
<keyword evidence="7 12" id="KW-0418">Kinase</keyword>
<dbReference type="EMBL" id="AP026978">
    <property type="protein sequence ID" value="BDT99272.1"/>
    <property type="molecule type" value="Genomic_DNA"/>
</dbReference>
<dbReference type="InterPro" id="IPR036097">
    <property type="entry name" value="HisK_dim/P_sf"/>
</dbReference>
<dbReference type="InterPro" id="IPR036890">
    <property type="entry name" value="HATPase_C_sf"/>
</dbReference>
<evidence type="ECO:0000256" key="4">
    <source>
        <dbReference type="ARBA" id="ARBA00022553"/>
    </source>
</evidence>
<keyword evidence="10" id="KW-0472">Membrane</keyword>
<dbReference type="GO" id="GO:0016301">
    <property type="term" value="F:kinase activity"/>
    <property type="evidence" value="ECO:0007669"/>
    <property type="project" value="UniProtKB-KW"/>
</dbReference>
<name>A0ABN6U286_9NOCA</name>
<keyword evidence="13" id="KW-1185">Reference proteome</keyword>
<evidence type="ECO:0000259" key="11">
    <source>
        <dbReference type="PROSITE" id="PS50109"/>
    </source>
</evidence>
<evidence type="ECO:0000313" key="13">
    <source>
        <dbReference type="Proteomes" id="UP001317870"/>
    </source>
</evidence>
<dbReference type="SUPFAM" id="SSF47384">
    <property type="entry name" value="Homodimeric domain of signal transducing histidine kinase"/>
    <property type="match status" value="1"/>
</dbReference>
<accession>A0ABN6U286</accession>
<evidence type="ECO:0000256" key="6">
    <source>
        <dbReference type="ARBA" id="ARBA00022692"/>
    </source>
</evidence>
<evidence type="ECO:0000256" key="3">
    <source>
        <dbReference type="ARBA" id="ARBA00012438"/>
    </source>
</evidence>